<dbReference type="Gene3D" id="1.10.10.1320">
    <property type="entry name" value="Anti-sigma factor, zinc-finger domain"/>
    <property type="match status" value="1"/>
</dbReference>
<sequence>MTVLPGLPGRPGGCLGDRIADLADGRLAPSDAETAFAHVAVCDRCRVSLDTARAASAALSEPAPGPSEDLLARLLGIPAAEEAAARPFVPPVVPAQAGTRPSGSAGVRPSAAGSSSRPATRRRRVRVAVGSAAGAAALAVAAVVGGTPAALGGPQAPASQFAPVVDALAGEHSASTQRMPFSGPLVITAAFDSGSGSSVRP</sequence>
<keyword evidence="1" id="KW-0805">Transcription regulation</keyword>
<evidence type="ECO:0000256" key="3">
    <source>
        <dbReference type="SAM" id="MobiDB-lite"/>
    </source>
</evidence>
<dbReference type="InterPro" id="IPR041916">
    <property type="entry name" value="Anti_sigma_zinc_sf"/>
</dbReference>
<keyword evidence="4" id="KW-0472">Membrane</keyword>
<evidence type="ECO:0000256" key="1">
    <source>
        <dbReference type="ARBA" id="ARBA00023015"/>
    </source>
</evidence>
<feature type="transmembrane region" description="Helical" evidence="4">
    <location>
        <begin position="127"/>
        <end position="151"/>
    </location>
</feature>
<dbReference type="RefSeq" id="WP_386764751.1">
    <property type="nucleotide sequence ID" value="NZ_JBHSTI010000008.1"/>
</dbReference>
<organism evidence="5 6">
    <name type="scientific">Longivirga aurantiaca</name>
    <dbReference type="NCBI Taxonomy" id="1837743"/>
    <lineage>
        <taxon>Bacteria</taxon>
        <taxon>Bacillati</taxon>
        <taxon>Actinomycetota</taxon>
        <taxon>Actinomycetes</taxon>
        <taxon>Sporichthyales</taxon>
        <taxon>Sporichthyaceae</taxon>
        <taxon>Longivirga</taxon>
    </lineage>
</organism>
<keyword evidence="4" id="KW-1133">Transmembrane helix</keyword>
<keyword evidence="4" id="KW-0812">Transmembrane</keyword>
<gene>
    <name evidence="5" type="ORF">ACFQGU_06130</name>
</gene>
<dbReference type="EMBL" id="JBHSTI010000008">
    <property type="protein sequence ID" value="MFC6237447.1"/>
    <property type="molecule type" value="Genomic_DNA"/>
</dbReference>
<feature type="region of interest" description="Disordered" evidence="3">
    <location>
        <begin position="92"/>
        <end position="124"/>
    </location>
</feature>
<accession>A0ABW1SZH3</accession>
<proteinExistence type="predicted"/>
<keyword evidence="6" id="KW-1185">Reference proteome</keyword>
<dbReference type="Proteomes" id="UP001596138">
    <property type="component" value="Unassembled WGS sequence"/>
</dbReference>
<evidence type="ECO:0000256" key="2">
    <source>
        <dbReference type="ARBA" id="ARBA00023163"/>
    </source>
</evidence>
<evidence type="ECO:0000313" key="6">
    <source>
        <dbReference type="Proteomes" id="UP001596138"/>
    </source>
</evidence>
<name>A0ABW1SZH3_9ACTN</name>
<comment type="caution">
    <text evidence="5">The sequence shown here is derived from an EMBL/GenBank/DDBJ whole genome shotgun (WGS) entry which is preliminary data.</text>
</comment>
<evidence type="ECO:0000313" key="5">
    <source>
        <dbReference type="EMBL" id="MFC6237447.1"/>
    </source>
</evidence>
<evidence type="ECO:0000256" key="4">
    <source>
        <dbReference type="SAM" id="Phobius"/>
    </source>
</evidence>
<reference evidence="6" key="1">
    <citation type="journal article" date="2019" name="Int. J. Syst. Evol. Microbiol.">
        <title>The Global Catalogue of Microorganisms (GCM) 10K type strain sequencing project: providing services to taxonomists for standard genome sequencing and annotation.</title>
        <authorList>
            <consortium name="The Broad Institute Genomics Platform"/>
            <consortium name="The Broad Institute Genome Sequencing Center for Infectious Disease"/>
            <person name="Wu L."/>
            <person name="Ma J."/>
        </authorList>
    </citation>
    <scope>NUCLEOTIDE SEQUENCE [LARGE SCALE GENOMIC DNA]</scope>
    <source>
        <strain evidence="6">CGMCC 4.7317</strain>
    </source>
</reference>
<keyword evidence="2" id="KW-0804">Transcription</keyword>
<protein>
    <submittedName>
        <fullName evidence="5">Zf-HC2 domain-containing protein</fullName>
    </submittedName>
</protein>
<feature type="compositionally biased region" description="Low complexity" evidence="3">
    <location>
        <begin position="94"/>
        <end position="118"/>
    </location>
</feature>